<dbReference type="KEGG" id="asoc:CB4_02444"/>
<reference evidence="1 2" key="1">
    <citation type="submission" date="2015-12" db="EMBL/GenBank/DDBJ databases">
        <title>Genome sequence of Aneurinibacillus soli.</title>
        <authorList>
            <person name="Lee J.S."/>
            <person name="Lee K.C."/>
            <person name="Kim K.K."/>
            <person name="Lee B.W."/>
        </authorList>
    </citation>
    <scope>NUCLEOTIDE SEQUENCE [LARGE SCALE GENOMIC DNA]</scope>
    <source>
        <strain evidence="1 2">CB4</strain>
    </source>
</reference>
<accession>A0A0U5BJA1</accession>
<dbReference type="EMBL" id="AP017312">
    <property type="protein sequence ID" value="BAU28270.1"/>
    <property type="molecule type" value="Genomic_DNA"/>
</dbReference>
<proteinExistence type="predicted"/>
<dbReference type="Gene3D" id="3.10.20.560">
    <property type="entry name" value="Phenol hydroxylase"/>
    <property type="match status" value="1"/>
</dbReference>
<dbReference type="Proteomes" id="UP000217696">
    <property type="component" value="Chromosome"/>
</dbReference>
<organism evidence="1 2">
    <name type="scientific">Aneurinibacillus soli</name>
    <dbReference type="NCBI Taxonomy" id="1500254"/>
    <lineage>
        <taxon>Bacteria</taxon>
        <taxon>Bacillati</taxon>
        <taxon>Bacillota</taxon>
        <taxon>Bacilli</taxon>
        <taxon>Bacillales</taxon>
        <taxon>Paenibacillaceae</taxon>
        <taxon>Aneurinibacillus group</taxon>
        <taxon>Aneurinibacillus</taxon>
    </lineage>
</organism>
<sequence>MIFVYLFEHGNPPALCLPVDPAATWAEFKETIRQMYKRDPDAVQLTYFDDPFTPDDSKTLTELGIGHKGLLKIK</sequence>
<dbReference type="SUPFAM" id="SSF54236">
    <property type="entry name" value="Ubiquitin-like"/>
    <property type="match status" value="1"/>
</dbReference>
<keyword evidence="2" id="KW-1185">Reference proteome</keyword>
<dbReference type="InterPro" id="IPR029071">
    <property type="entry name" value="Ubiquitin-like_domsf"/>
</dbReference>
<evidence type="ECO:0000313" key="1">
    <source>
        <dbReference type="EMBL" id="BAU28270.1"/>
    </source>
</evidence>
<dbReference type="OrthoDB" id="5343663at2"/>
<name>A0A0U5BJA1_9BACL</name>
<dbReference type="InterPro" id="IPR043010">
    <property type="entry name" value="Phenol_hydroxylase_sf"/>
</dbReference>
<gene>
    <name evidence="1" type="ORF">CB4_02444</name>
</gene>
<dbReference type="AlphaFoldDB" id="A0A0U5BJA1"/>
<evidence type="ECO:0000313" key="2">
    <source>
        <dbReference type="Proteomes" id="UP000217696"/>
    </source>
</evidence>
<protein>
    <submittedName>
        <fullName evidence="1">Uncharacterized protein</fullName>
    </submittedName>
</protein>
<dbReference type="RefSeq" id="WP_096466038.1">
    <property type="nucleotide sequence ID" value="NZ_AP017312.1"/>
</dbReference>